<keyword evidence="3" id="KW-1133">Transmembrane helix</keyword>
<proteinExistence type="predicted"/>
<feature type="transmembrane region" description="Helical" evidence="3">
    <location>
        <begin position="56"/>
        <end position="73"/>
    </location>
</feature>
<protein>
    <submittedName>
        <fullName evidence="5">BMP family ABC transporter substrate-binding protein</fullName>
    </submittedName>
</protein>
<dbReference type="OrthoDB" id="9781639at2"/>
<dbReference type="GO" id="GO:0005886">
    <property type="term" value="C:plasma membrane"/>
    <property type="evidence" value="ECO:0007669"/>
    <property type="project" value="InterPro"/>
</dbReference>
<dbReference type="AlphaFoldDB" id="A0A2V2LQJ9"/>
<keyword evidence="3" id="KW-0472">Membrane</keyword>
<reference evidence="5 6" key="1">
    <citation type="submission" date="2018-05" db="EMBL/GenBank/DDBJ databases">
        <title>Rhodobacteraceae gen. nov., sp. nov. isolated from sea water.</title>
        <authorList>
            <person name="Ren Y."/>
        </authorList>
    </citation>
    <scope>NUCLEOTIDE SEQUENCE [LARGE SCALE GENOMIC DNA]</scope>
    <source>
        <strain evidence="5 6">TG-679</strain>
    </source>
</reference>
<evidence type="ECO:0000256" key="1">
    <source>
        <dbReference type="ARBA" id="ARBA00022729"/>
    </source>
</evidence>
<dbReference type="CDD" id="cd19963">
    <property type="entry name" value="PBP1_BMP-like"/>
    <property type="match status" value="1"/>
</dbReference>
<keyword evidence="3" id="KW-0812">Transmembrane</keyword>
<dbReference type="Gene3D" id="3.40.50.2300">
    <property type="match status" value="2"/>
</dbReference>
<dbReference type="SUPFAM" id="SSF53822">
    <property type="entry name" value="Periplasmic binding protein-like I"/>
    <property type="match status" value="1"/>
</dbReference>
<evidence type="ECO:0000313" key="5">
    <source>
        <dbReference type="EMBL" id="PWR03773.1"/>
    </source>
</evidence>
<feature type="domain" description="ABC transporter substrate-binding protein PnrA-like" evidence="4">
    <location>
        <begin position="78"/>
        <end position="365"/>
    </location>
</feature>
<gene>
    <name evidence="5" type="ORF">DKT77_04490</name>
</gene>
<dbReference type="InterPro" id="IPR052910">
    <property type="entry name" value="ABC-Purine-Binding"/>
</dbReference>
<sequence length="407" mass="42767">MLRSRQATTSALVSTTPMRIAPGTKHSPAQRSRNFPRPTGDTDMTTIANRLARRSVMAAMAALLTLPALAFQIEGTPKIAFIYGATARDGGWNEALDNARLAVEENLGVSIATVESIPEEATALKNAIDLFVGRGFNVIVGTTYGYSEGILEAAAQHPSVAFVNASGATNAGNLEGFYTRTYQAWYLAGMAAAGASQTGKIGIVAGFPIGVVNWDVNAFALGAQSINPEIETTVIYTNSWWDPVAEGEVTKALLDEGNDVIGNNLSSAAPFIAAEEAGAKSIGFQLDMSRHAPNGHLTSVQFNWEEYLLPTLAALVEGTWEPSEWGAFPGMAEGTVGLTPLSDAVPADVRAQIEDRQAQIIAGTFEVFAGPVVAQDGTVKVAEGAVLDDGGLWSMDFLVKGVSGSVN</sequence>
<dbReference type="Proteomes" id="UP000245680">
    <property type="component" value="Unassembled WGS sequence"/>
</dbReference>
<feature type="region of interest" description="Disordered" evidence="2">
    <location>
        <begin position="1"/>
        <end position="43"/>
    </location>
</feature>
<evidence type="ECO:0000256" key="2">
    <source>
        <dbReference type="SAM" id="MobiDB-lite"/>
    </source>
</evidence>
<name>A0A2V2LQJ9_9RHOB</name>
<accession>A0A2V2LQJ9</accession>
<dbReference type="PANTHER" id="PTHR43208">
    <property type="entry name" value="ABC TRANSPORTER SUBSTRATE-BINDING PROTEIN"/>
    <property type="match status" value="1"/>
</dbReference>
<keyword evidence="1" id="KW-0732">Signal</keyword>
<evidence type="ECO:0000259" key="4">
    <source>
        <dbReference type="Pfam" id="PF02608"/>
    </source>
</evidence>
<dbReference type="Pfam" id="PF02608">
    <property type="entry name" value="Bmp"/>
    <property type="match status" value="1"/>
</dbReference>
<keyword evidence="6" id="KW-1185">Reference proteome</keyword>
<dbReference type="InterPro" id="IPR003760">
    <property type="entry name" value="PnrA-like"/>
</dbReference>
<dbReference type="EMBL" id="QGKU01000016">
    <property type="protein sequence ID" value="PWR03773.1"/>
    <property type="molecule type" value="Genomic_DNA"/>
</dbReference>
<dbReference type="InterPro" id="IPR028082">
    <property type="entry name" value="Peripla_BP_I"/>
</dbReference>
<comment type="caution">
    <text evidence="5">The sequence shown here is derived from an EMBL/GenBank/DDBJ whole genome shotgun (WGS) entry which is preliminary data.</text>
</comment>
<evidence type="ECO:0000313" key="6">
    <source>
        <dbReference type="Proteomes" id="UP000245680"/>
    </source>
</evidence>
<feature type="compositionally biased region" description="Polar residues" evidence="2">
    <location>
        <begin position="1"/>
        <end position="17"/>
    </location>
</feature>
<organism evidence="5 6">
    <name type="scientific">Meridianimarinicoccus roseus</name>
    <dbReference type="NCBI Taxonomy" id="2072018"/>
    <lineage>
        <taxon>Bacteria</taxon>
        <taxon>Pseudomonadati</taxon>
        <taxon>Pseudomonadota</taxon>
        <taxon>Alphaproteobacteria</taxon>
        <taxon>Rhodobacterales</taxon>
        <taxon>Paracoccaceae</taxon>
        <taxon>Meridianimarinicoccus</taxon>
    </lineage>
</organism>
<dbReference type="PANTHER" id="PTHR43208:SF1">
    <property type="entry name" value="ABC TRANSPORTER SUBSTRATE-BINDING PROTEIN"/>
    <property type="match status" value="1"/>
</dbReference>
<evidence type="ECO:0000256" key="3">
    <source>
        <dbReference type="SAM" id="Phobius"/>
    </source>
</evidence>